<proteinExistence type="predicted"/>
<dbReference type="InterPro" id="IPR020821">
    <property type="entry name" value="ENPP1-3/EXOG-like_nuc-like"/>
</dbReference>
<dbReference type="Proteomes" id="UP000319801">
    <property type="component" value="Unassembled WGS sequence"/>
</dbReference>
<dbReference type="PANTHER" id="PTHR21472">
    <property type="entry name" value="ENDONUCLEASE DOMAIN-CONTAINING 1 PROTEIN ENDOD1"/>
    <property type="match status" value="1"/>
</dbReference>
<dbReference type="GO" id="GO:0004519">
    <property type="term" value="F:endonuclease activity"/>
    <property type="evidence" value="ECO:0007669"/>
    <property type="project" value="UniProtKB-KW"/>
</dbReference>
<protein>
    <submittedName>
        <fullName evidence="4">Endonuclease domain-containing 1 protein</fullName>
    </submittedName>
</protein>
<dbReference type="PANTHER" id="PTHR21472:SF30">
    <property type="entry name" value="ENDONUCLEASE DOMAIN-CONTAINING 1 PROTEIN-RELATED"/>
    <property type="match status" value="1"/>
</dbReference>
<keyword evidence="5" id="KW-1185">Reference proteome</keyword>
<evidence type="ECO:0000259" key="2">
    <source>
        <dbReference type="SMART" id="SM00477"/>
    </source>
</evidence>
<organism evidence="4 5">
    <name type="scientific">Bagarius yarrelli</name>
    <name type="common">Goonch</name>
    <name type="synonym">Bagrus yarrelli</name>
    <dbReference type="NCBI Taxonomy" id="175774"/>
    <lineage>
        <taxon>Eukaryota</taxon>
        <taxon>Metazoa</taxon>
        <taxon>Chordata</taxon>
        <taxon>Craniata</taxon>
        <taxon>Vertebrata</taxon>
        <taxon>Euteleostomi</taxon>
        <taxon>Actinopterygii</taxon>
        <taxon>Neopterygii</taxon>
        <taxon>Teleostei</taxon>
        <taxon>Ostariophysi</taxon>
        <taxon>Siluriformes</taxon>
        <taxon>Sisoridae</taxon>
        <taxon>Sisorinae</taxon>
        <taxon>Bagarius</taxon>
    </lineage>
</organism>
<dbReference type="InterPro" id="IPR044925">
    <property type="entry name" value="His-Me_finger_sf"/>
</dbReference>
<keyword evidence="4" id="KW-0540">Nuclease</keyword>
<feature type="domain" description="ENPP1-3/EXOG-like endonuclease/phosphodiesterase" evidence="2">
    <location>
        <begin position="59"/>
        <end position="233"/>
    </location>
</feature>
<dbReference type="InterPro" id="IPR001604">
    <property type="entry name" value="Endo_G_ENPP1-like_dom"/>
</dbReference>
<evidence type="ECO:0000313" key="4">
    <source>
        <dbReference type="EMBL" id="TSY83959.1"/>
    </source>
</evidence>
<keyword evidence="4" id="KW-0378">Hydrolase</keyword>
<dbReference type="GO" id="GO:0046872">
    <property type="term" value="F:metal ion binding"/>
    <property type="evidence" value="ECO:0007669"/>
    <property type="project" value="InterPro"/>
</dbReference>
<dbReference type="SUPFAM" id="SSF54060">
    <property type="entry name" value="His-Me finger endonucleases"/>
    <property type="match status" value="1"/>
</dbReference>
<sequence>MIYLLILLPAFSLSEVTSFTRCPQFFFREFFPTILKDFRIAKRYEQICQCSLDANDRPQYFYATLYDTINKIPVYSAYLDKGNVMCMTTQRHIPPSTQGKRQALNSDYGNSSYEKGHLFPVLHTHNRETMLATFTLTNAAPQYFKFNRGIWKAHEGNLVPKLKKCKTAYVVTGVIPGQESIGKGVKVAKFLWNAYCCITADNSTSSEGFLGPNYKNEVTTYTKLRELENVLENYYDPEFSIFQNLC</sequence>
<dbReference type="GO" id="GO:0003676">
    <property type="term" value="F:nucleic acid binding"/>
    <property type="evidence" value="ECO:0007669"/>
    <property type="project" value="InterPro"/>
</dbReference>
<dbReference type="InterPro" id="IPR044929">
    <property type="entry name" value="DNA/RNA_non-sp_Endonuclease_sf"/>
</dbReference>
<evidence type="ECO:0000259" key="3">
    <source>
        <dbReference type="SMART" id="SM00892"/>
    </source>
</evidence>
<dbReference type="AlphaFoldDB" id="A0A556V884"/>
<gene>
    <name evidence="4" type="ORF">Baya_13896</name>
</gene>
<dbReference type="InterPro" id="IPR039015">
    <property type="entry name" value="ENDOD1"/>
</dbReference>
<keyword evidence="4" id="KW-0255">Endonuclease</keyword>
<dbReference type="EMBL" id="VCAZ01000150">
    <property type="protein sequence ID" value="TSY83959.1"/>
    <property type="molecule type" value="Genomic_DNA"/>
</dbReference>
<dbReference type="Pfam" id="PF01223">
    <property type="entry name" value="Endonuclease_NS"/>
    <property type="match status" value="1"/>
</dbReference>
<accession>A0A556V884</accession>
<comment type="caution">
    <text evidence="4">The sequence shown here is derived from an EMBL/GenBank/DDBJ whole genome shotgun (WGS) entry which is preliminary data.</text>
</comment>
<name>A0A556V884_BAGYA</name>
<feature type="signal peptide" evidence="1">
    <location>
        <begin position="1"/>
        <end position="18"/>
    </location>
</feature>
<feature type="chain" id="PRO_5022078047" evidence="1">
    <location>
        <begin position="19"/>
        <end position="246"/>
    </location>
</feature>
<dbReference type="SMART" id="SM00477">
    <property type="entry name" value="NUC"/>
    <property type="match status" value="1"/>
</dbReference>
<evidence type="ECO:0000313" key="5">
    <source>
        <dbReference type="Proteomes" id="UP000319801"/>
    </source>
</evidence>
<dbReference type="SMART" id="SM00892">
    <property type="entry name" value="Endonuclease_NS"/>
    <property type="match status" value="1"/>
</dbReference>
<reference evidence="4 5" key="1">
    <citation type="journal article" date="2019" name="Genome Biol. Evol.">
        <title>Whole-Genome Sequencing of the Giant Devil Catfish, Bagarius yarrelli.</title>
        <authorList>
            <person name="Jiang W."/>
            <person name="Lv Y."/>
            <person name="Cheng L."/>
            <person name="Yang K."/>
            <person name="Chao B."/>
            <person name="Wang X."/>
            <person name="Li Y."/>
            <person name="Pan X."/>
            <person name="You X."/>
            <person name="Zhang Y."/>
            <person name="Yang J."/>
            <person name="Li J."/>
            <person name="Zhang X."/>
            <person name="Liu S."/>
            <person name="Sun C."/>
            <person name="Yang J."/>
            <person name="Shi Q."/>
        </authorList>
    </citation>
    <scope>NUCLEOTIDE SEQUENCE [LARGE SCALE GENOMIC DNA]</scope>
    <source>
        <strain evidence="4">JWS20170419001</strain>
        <tissue evidence="4">Muscle</tissue>
    </source>
</reference>
<dbReference type="Gene3D" id="3.40.570.10">
    <property type="entry name" value="Extracellular Endonuclease, subunit A"/>
    <property type="match status" value="1"/>
</dbReference>
<evidence type="ECO:0000256" key="1">
    <source>
        <dbReference type="SAM" id="SignalP"/>
    </source>
</evidence>
<dbReference type="OrthoDB" id="69221at2759"/>
<feature type="domain" description="DNA/RNA non-specific endonuclease/pyrophosphatase/phosphodiesterase" evidence="3">
    <location>
        <begin position="58"/>
        <end position="233"/>
    </location>
</feature>
<dbReference type="GO" id="GO:0016787">
    <property type="term" value="F:hydrolase activity"/>
    <property type="evidence" value="ECO:0007669"/>
    <property type="project" value="InterPro"/>
</dbReference>
<keyword evidence="1" id="KW-0732">Signal</keyword>